<dbReference type="InParanoid" id="A0A3N4KWB7"/>
<keyword evidence="1" id="KW-1133">Transmembrane helix</keyword>
<evidence type="ECO:0000313" key="2">
    <source>
        <dbReference type="EMBL" id="RPB14830.1"/>
    </source>
</evidence>
<dbReference type="AlphaFoldDB" id="A0A3N4KWB7"/>
<evidence type="ECO:0000313" key="3">
    <source>
        <dbReference type="Proteomes" id="UP000277580"/>
    </source>
</evidence>
<proteinExistence type="predicted"/>
<keyword evidence="1" id="KW-0812">Transmembrane</keyword>
<name>A0A3N4KWB7_9PEZI</name>
<organism evidence="2 3">
    <name type="scientific">Morchella conica CCBAS932</name>
    <dbReference type="NCBI Taxonomy" id="1392247"/>
    <lineage>
        <taxon>Eukaryota</taxon>
        <taxon>Fungi</taxon>
        <taxon>Dikarya</taxon>
        <taxon>Ascomycota</taxon>
        <taxon>Pezizomycotina</taxon>
        <taxon>Pezizomycetes</taxon>
        <taxon>Pezizales</taxon>
        <taxon>Morchellaceae</taxon>
        <taxon>Morchella</taxon>
    </lineage>
</organism>
<keyword evidence="3" id="KW-1185">Reference proteome</keyword>
<reference evidence="2 3" key="1">
    <citation type="journal article" date="2018" name="Nat. Ecol. Evol.">
        <title>Pezizomycetes genomes reveal the molecular basis of ectomycorrhizal truffle lifestyle.</title>
        <authorList>
            <person name="Murat C."/>
            <person name="Payen T."/>
            <person name="Noel B."/>
            <person name="Kuo A."/>
            <person name="Morin E."/>
            <person name="Chen J."/>
            <person name="Kohler A."/>
            <person name="Krizsan K."/>
            <person name="Balestrini R."/>
            <person name="Da Silva C."/>
            <person name="Montanini B."/>
            <person name="Hainaut M."/>
            <person name="Levati E."/>
            <person name="Barry K.W."/>
            <person name="Belfiori B."/>
            <person name="Cichocki N."/>
            <person name="Clum A."/>
            <person name="Dockter R.B."/>
            <person name="Fauchery L."/>
            <person name="Guy J."/>
            <person name="Iotti M."/>
            <person name="Le Tacon F."/>
            <person name="Lindquist E.A."/>
            <person name="Lipzen A."/>
            <person name="Malagnac F."/>
            <person name="Mello A."/>
            <person name="Molinier V."/>
            <person name="Miyauchi S."/>
            <person name="Poulain J."/>
            <person name="Riccioni C."/>
            <person name="Rubini A."/>
            <person name="Sitrit Y."/>
            <person name="Splivallo R."/>
            <person name="Traeger S."/>
            <person name="Wang M."/>
            <person name="Zifcakova L."/>
            <person name="Wipf D."/>
            <person name="Zambonelli A."/>
            <person name="Paolocci F."/>
            <person name="Nowrousian M."/>
            <person name="Ottonello S."/>
            <person name="Baldrian P."/>
            <person name="Spatafora J.W."/>
            <person name="Henrissat B."/>
            <person name="Nagy L.G."/>
            <person name="Aury J.M."/>
            <person name="Wincker P."/>
            <person name="Grigoriev I.V."/>
            <person name="Bonfante P."/>
            <person name="Martin F.M."/>
        </authorList>
    </citation>
    <scope>NUCLEOTIDE SEQUENCE [LARGE SCALE GENOMIC DNA]</scope>
    <source>
        <strain evidence="2 3">CCBAS932</strain>
    </source>
</reference>
<protein>
    <submittedName>
        <fullName evidence="2">Uncharacterized protein</fullName>
    </submittedName>
</protein>
<gene>
    <name evidence="2" type="ORF">P167DRAFT_46070</name>
</gene>
<feature type="transmembrane region" description="Helical" evidence="1">
    <location>
        <begin position="120"/>
        <end position="139"/>
    </location>
</feature>
<dbReference type="Proteomes" id="UP000277580">
    <property type="component" value="Unassembled WGS sequence"/>
</dbReference>
<sequence length="150" mass="16567">MCDPGSHTLSASASYLLSRHVDSMKVVVNIGGTYCAVVKRYSTADIDRYLLSCCSYITSRPNLNLNSSSRFPPPTTVTHPYHSTRSGIYTNVTLSHAMRGTSLSSKLFFFPQTKEDQREVILGCFVIPPFSIVVVWLLTASHQKATCLLS</sequence>
<dbReference type="EMBL" id="ML119116">
    <property type="protein sequence ID" value="RPB14830.1"/>
    <property type="molecule type" value="Genomic_DNA"/>
</dbReference>
<evidence type="ECO:0000256" key="1">
    <source>
        <dbReference type="SAM" id="Phobius"/>
    </source>
</evidence>
<accession>A0A3N4KWB7</accession>
<keyword evidence="1" id="KW-0472">Membrane</keyword>